<evidence type="ECO:0008006" key="3">
    <source>
        <dbReference type="Google" id="ProtNLM"/>
    </source>
</evidence>
<organism evidence="1 2">
    <name type="scientific">Segnochrobactrum spirostomi</name>
    <dbReference type="NCBI Taxonomy" id="2608987"/>
    <lineage>
        <taxon>Bacteria</taxon>
        <taxon>Pseudomonadati</taxon>
        <taxon>Pseudomonadota</taxon>
        <taxon>Alphaproteobacteria</taxon>
        <taxon>Hyphomicrobiales</taxon>
        <taxon>Segnochrobactraceae</taxon>
        <taxon>Segnochrobactrum</taxon>
    </lineage>
</organism>
<dbReference type="EMBL" id="VWNA01000003">
    <property type="protein sequence ID" value="MQT15440.1"/>
    <property type="molecule type" value="Genomic_DNA"/>
</dbReference>
<name>A0A6A7Y7W0_9HYPH</name>
<dbReference type="Proteomes" id="UP000332515">
    <property type="component" value="Unassembled WGS sequence"/>
</dbReference>
<accession>A0A6A7Y7W0</accession>
<keyword evidence="2" id="KW-1185">Reference proteome</keyword>
<reference evidence="1 2" key="1">
    <citation type="submission" date="2019-09" db="EMBL/GenBank/DDBJ databases">
        <title>Segnochrobactrum spirostomi gen. nov., sp. nov., isolated from the ciliate Spirostomum cf. yagiui and description of a novel family, Segnochrobactraceae fam. nov. within the order Rhizobiales of the class Alphaproteobacteria.</title>
        <authorList>
            <person name="Akter S."/>
            <person name="Shazib S.U.A."/>
            <person name="Shin M.K."/>
        </authorList>
    </citation>
    <scope>NUCLEOTIDE SEQUENCE [LARGE SCALE GENOMIC DNA]</scope>
    <source>
        <strain evidence="1 2">Sp-1</strain>
    </source>
</reference>
<evidence type="ECO:0000313" key="1">
    <source>
        <dbReference type="EMBL" id="MQT15440.1"/>
    </source>
</evidence>
<evidence type="ECO:0000313" key="2">
    <source>
        <dbReference type="Proteomes" id="UP000332515"/>
    </source>
</evidence>
<dbReference type="RefSeq" id="WP_153490718.1">
    <property type="nucleotide sequence ID" value="NZ_VWNA01000003.1"/>
</dbReference>
<gene>
    <name evidence="1" type="ORF">F0357_22855</name>
</gene>
<dbReference type="AlphaFoldDB" id="A0A6A7Y7W0"/>
<sequence>MSTASKIPHGTLPWFHMVGTVMCEAARNAGLSPDLTVSLVERYSDGEALSDGLVQGLRFDIVAGRPTYRIGALPAEPADIEIEVSAAGARALNLLSASDPRYPETLGRLLDGGDLRVTGDIARFGTWFGAALHDAIVERTA</sequence>
<proteinExistence type="predicted"/>
<protein>
    <recommendedName>
        <fullName evidence="3">SCP2 domain-containing protein</fullName>
    </recommendedName>
</protein>
<comment type="caution">
    <text evidence="1">The sequence shown here is derived from an EMBL/GenBank/DDBJ whole genome shotgun (WGS) entry which is preliminary data.</text>
</comment>